<evidence type="ECO:0000313" key="2">
    <source>
        <dbReference type="EMBL" id="KIE46200.1"/>
    </source>
</evidence>
<dbReference type="EMBL" id="AYSO01000017">
    <property type="protein sequence ID" value="KIE46200.1"/>
    <property type="molecule type" value="Genomic_DNA"/>
</dbReference>
<organism evidence="2 3">
    <name type="scientific">Clostridium argentinense CDC 2741</name>
    <dbReference type="NCBI Taxonomy" id="1418104"/>
    <lineage>
        <taxon>Bacteria</taxon>
        <taxon>Bacillati</taxon>
        <taxon>Bacillota</taxon>
        <taxon>Clostridia</taxon>
        <taxon>Eubacteriales</taxon>
        <taxon>Clostridiaceae</taxon>
        <taxon>Clostridium</taxon>
    </lineage>
</organism>
<comment type="caution">
    <text evidence="2">The sequence shown here is derived from an EMBL/GenBank/DDBJ whole genome shotgun (WGS) entry which is preliminary data.</text>
</comment>
<dbReference type="InterPro" id="IPR035068">
    <property type="entry name" value="TldD/PmbA_N"/>
</dbReference>
<sequence length="442" mass="49846">MLNKSEIYNLMDSVLSQGKYFTSITLKYEENGLTRFANSEIHQNVYSENCEIDICVFNNKKISKLSTNVLDETSLIKTLRDAEENLEFLPEGDYEYSHTDSPNFLEYEDSHINSSKNLDIEDRAVILEKSLKSLPTDYLAAGALSRSVNILAFGNSNKIKRFYSRNSQDFNVVVMHKDGSSGYGQITANDPEDFLVEETFKKAYEKAVLALNPISLEPGAYDVILEPLAASEYVSMAAYIGTTADSIKDGTSFLEGKKGEKVFDSKITIKDDWKNKDSFQLPFDFEGYERKCMTIFKNGVFKNIISDSKNASILKEENTGHSLGYGSCSVPVNLVMDGGNRTLEEIIKSTKKALLITRFHYMNVVNPRESLLTGLTRDGVFLVEDGKIKCAVKDMRFTESILNAFNNVEEISSDRQKIDFFFGPIIIPAMKIRNFHFTGKTE</sequence>
<dbReference type="Proteomes" id="UP000031366">
    <property type="component" value="Unassembled WGS sequence"/>
</dbReference>
<feature type="domain" description="Metalloprotease TldD/E C-terminal" evidence="1">
    <location>
        <begin position="218"/>
        <end position="439"/>
    </location>
</feature>
<dbReference type="Gene3D" id="3.30.2290.10">
    <property type="entry name" value="PmbA/TldD superfamily"/>
    <property type="match status" value="1"/>
</dbReference>
<dbReference type="PANTHER" id="PTHR43666:SF1">
    <property type="entry name" value="CONSERVED PROTEIN"/>
    <property type="match status" value="1"/>
</dbReference>
<evidence type="ECO:0000259" key="1">
    <source>
        <dbReference type="Pfam" id="PF19289"/>
    </source>
</evidence>
<dbReference type="RefSeq" id="WP_039633523.1">
    <property type="nucleotide sequence ID" value="NZ_AYSO01000017.1"/>
</dbReference>
<evidence type="ECO:0000313" key="3">
    <source>
        <dbReference type="Proteomes" id="UP000031366"/>
    </source>
</evidence>
<reference evidence="2 3" key="1">
    <citation type="journal article" date="2015" name="Infect. Genet. Evol.">
        <title>Genomic sequences of six botulinum neurotoxin-producing strains representing three clostridial species illustrate the mobility and diversity of botulinum neurotoxin genes.</title>
        <authorList>
            <person name="Smith T.J."/>
            <person name="Hill K.K."/>
            <person name="Xie G."/>
            <person name="Foley B.T."/>
            <person name="Williamson C.H."/>
            <person name="Foster J.T."/>
            <person name="Johnson S.L."/>
            <person name="Chertkov O."/>
            <person name="Teshima H."/>
            <person name="Gibbons H.S."/>
            <person name="Johnsky L.A."/>
            <person name="Karavis M.A."/>
            <person name="Smith L.A."/>
        </authorList>
    </citation>
    <scope>NUCLEOTIDE SEQUENCE [LARGE SCALE GENOMIC DNA]</scope>
    <source>
        <strain evidence="2 3">CDC 2741</strain>
    </source>
</reference>
<gene>
    <name evidence="2" type="ORF">U732_1701</name>
</gene>
<name>A0A0C1UFK2_9CLOT</name>
<keyword evidence="3" id="KW-1185">Reference proteome</keyword>
<dbReference type="InterPro" id="IPR036059">
    <property type="entry name" value="TldD/PmbA_sf"/>
</dbReference>
<dbReference type="GO" id="GO:0006508">
    <property type="term" value="P:proteolysis"/>
    <property type="evidence" value="ECO:0007669"/>
    <property type="project" value="InterPro"/>
</dbReference>
<dbReference type="AlphaFoldDB" id="A0A0C1UFK2"/>
<protein>
    <submittedName>
        <fullName evidence="2">Modulator of DNA gyrase family protein</fullName>
    </submittedName>
</protein>
<dbReference type="Pfam" id="PF19289">
    <property type="entry name" value="PmbA_TldD_3rd"/>
    <property type="match status" value="1"/>
</dbReference>
<dbReference type="SUPFAM" id="SSF111283">
    <property type="entry name" value="Putative modulator of DNA gyrase, PmbA/TldD"/>
    <property type="match status" value="1"/>
</dbReference>
<dbReference type="OrthoDB" id="9803618at2"/>
<dbReference type="PANTHER" id="PTHR43666">
    <property type="entry name" value="TLDD PROTEIN"/>
    <property type="match status" value="1"/>
</dbReference>
<dbReference type="InterPro" id="IPR045569">
    <property type="entry name" value="Metalloprtase-TldD/E_C"/>
</dbReference>
<proteinExistence type="predicted"/>
<accession>A0A0C1UFK2</accession>
<dbReference type="STRING" id="29341.RSJ17_17010"/>
<dbReference type="GO" id="GO:0008237">
    <property type="term" value="F:metallopeptidase activity"/>
    <property type="evidence" value="ECO:0007669"/>
    <property type="project" value="InterPro"/>
</dbReference>